<dbReference type="InterPro" id="IPR004607">
    <property type="entry name" value="GART"/>
</dbReference>
<comment type="catalytic activity">
    <reaction evidence="5 6">
        <text>N(1)-(5-phospho-beta-D-ribosyl)glycinamide + (6R)-10-formyltetrahydrofolate = N(2)-formyl-N(1)-(5-phospho-beta-D-ribosyl)glycinamide + (6S)-5,6,7,8-tetrahydrofolate + H(+)</text>
        <dbReference type="Rhea" id="RHEA:15053"/>
        <dbReference type="ChEBI" id="CHEBI:15378"/>
        <dbReference type="ChEBI" id="CHEBI:57453"/>
        <dbReference type="ChEBI" id="CHEBI:143788"/>
        <dbReference type="ChEBI" id="CHEBI:147286"/>
        <dbReference type="ChEBI" id="CHEBI:195366"/>
        <dbReference type="EC" id="2.1.2.2"/>
    </reaction>
</comment>
<dbReference type="PANTHER" id="PTHR43369">
    <property type="entry name" value="PHOSPHORIBOSYLGLYCINAMIDE FORMYLTRANSFERASE"/>
    <property type="match status" value="1"/>
</dbReference>
<evidence type="ECO:0000256" key="5">
    <source>
        <dbReference type="ARBA" id="ARBA00047664"/>
    </source>
</evidence>
<reference evidence="9 10" key="2">
    <citation type="submission" date="2016-02" db="EMBL/GenBank/DDBJ databases">
        <authorList>
            <consortium name="Pathogen Informatics"/>
        </authorList>
    </citation>
    <scope>NUCLEOTIDE SEQUENCE [LARGE SCALE GENOMIC DNA]</scope>
    <source>
        <strain evidence="9 10">2842STDY5881531</strain>
    </source>
</reference>
<dbReference type="EMBL" id="CP012393">
    <property type="protein sequence ID" value="ANW92045.1"/>
    <property type="molecule type" value="Genomic_DNA"/>
</dbReference>
<organism evidence="9 10">
    <name type="scientific">Neisseria meningitidis</name>
    <dbReference type="NCBI Taxonomy" id="487"/>
    <lineage>
        <taxon>Bacteria</taxon>
        <taxon>Pseudomonadati</taxon>
        <taxon>Pseudomonadota</taxon>
        <taxon>Betaproteobacteria</taxon>
        <taxon>Neisseriales</taxon>
        <taxon>Neisseriaceae</taxon>
        <taxon>Neisseria</taxon>
    </lineage>
</organism>
<dbReference type="EMBL" id="FFEF01000021">
    <property type="protein sequence ID" value="CWU22355.1"/>
    <property type="molecule type" value="Genomic_DNA"/>
</dbReference>
<dbReference type="FunFam" id="3.40.50.170:FF:000007">
    <property type="entry name" value="Phosphoribosylglycinamide formyltransferase"/>
    <property type="match status" value="1"/>
</dbReference>
<dbReference type="InterPro" id="IPR001555">
    <property type="entry name" value="GART_AS"/>
</dbReference>
<dbReference type="GO" id="GO:0004644">
    <property type="term" value="F:phosphoribosylglycinamide formyltransferase activity"/>
    <property type="evidence" value="ECO:0007669"/>
    <property type="project" value="UniProtKB-UniRule"/>
</dbReference>
<dbReference type="Proteomes" id="UP000069876">
    <property type="component" value="Unassembled WGS sequence"/>
</dbReference>
<proteinExistence type="inferred from homology"/>
<feature type="domain" description="Formyl transferase N-terminal" evidence="7">
    <location>
        <begin position="34"/>
        <end position="211"/>
    </location>
</feature>
<feature type="binding site" evidence="6">
    <location>
        <begin position="44"/>
        <end position="46"/>
    </location>
    <ligand>
        <name>N(1)-(5-phospho-beta-D-ribosyl)glycinamide</name>
        <dbReference type="ChEBI" id="CHEBI:143788"/>
    </ligand>
</feature>
<evidence type="ECO:0000313" key="10">
    <source>
        <dbReference type="Proteomes" id="UP000069876"/>
    </source>
</evidence>
<dbReference type="NCBIfam" id="TIGR00639">
    <property type="entry name" value="PurN"/>
    <property type="match status" value="1"/>
</dbReference>
<comment type="function">
    <text evidence="6">Catalyzes the transfer of a formyl group from 10-formyltetrahydrofolate to 5-phospho-ribosyl-glycinamide (GAR), producing 5-phospho-ribosyl-N-formylglycinamide (FGAR) and tetrahydrofolate.</text>
</comment>
<gene>
    <name evidence="6 9" type="primary">purN</name>
    <name evidence="8" type="ORF">DE8555_1501</name>
    <name evidence="9" type="ORF">ERS514851_01606</name>
</gene>
<evidence type="ECO:0000256" key="1">
    <source>
        <dbReference type="ARBA" id="ARBA00005054"/>
    </source>
</evidence>
<comment type="similarity">
    <text evidence="4 6">Belongs to the GART family.</text>
</comment>
<feature type="binding site" evidence="6">
    <location>
        <position position="94"/>
    </location>
    <ligand>
        <name>(6R)-10-formyltetrahydrofolate</name>
        <dbReference type="ChEBI" id="CHEBI:195366"/>
    </ligand>
</feature>
<evidence type="ECO:0000313" key="11">
    <source>
        <dbReference type="Proteomes" id="UP000092966"/>
    </source>
</evidence>
<keyword evidence="3 6" id="KW-0658">Purine biosynthesis</keyword>
<comment type="pathway">
    <text evidence="1 6">Purine metabolism; IMP biosynthesis via de novo pathway; N(2)-formyl-N(1)-(5-phospho-D-ribosyl)glycinamide from N(1)-(5-phospho-D-ribosyl)glycinamide (10-formyl THF route): step 1/1.</text>
</comment>
<accession>A0AAD2KNY1</accession>
<dbReference type="Gene3D" id="3.40.50.170">
    <property type="entry name" value="Formyl transferase, N-terminal domain"/>
    <property type="match status" value="1"/>
</dbReference>
<dbReference type="InterPro" id="IPR002376">
    <property type="entry name" value="Formyl_transf_N"/>
</dbReference>
<evidence type="ECO:0000256" key="3">
    <source>
        <dbReference type="ARBA" id="ARBA00022755"/>
    </source>
</evidence>
<feature type="site" description="Raises pKa of active site His" evidence="6">
    <location>
        <position position="174"/>
    </location>
</feature>
<protein>
    <recommendedName>
        <fullName evidence="6">Phosphoribosylglycinamide formyltransferase</fullName>
        <ecNumber evidence="6">2.1.2.2</ecNumber>
    </recommendedName>
    <alternativeName>
        <fullName evidence="6">5'-phosphoribosylglycinamide transformylase</fullName>
    </alternativeName>
    <alternativeName>
        <fullName evidence="6">GAR transformylase</fullName>
        <shortName evidence="6">GART</shortName>
    </alternativeName>
</protein>
<dbReference type="CDD" id="cd08645">
    <property type="entry name" value="FMT_core_GART"/>
    <property type="match status" value="1"/>
</dbReference>
<evidence type="ECO:0000256" key="6">
    <source>
        <dbReference type="HAMAP-Rule" id="MF_01930"/>
    </source>
</evidence>
<feature type="active site" description="Proton donor" evidence="6">
    <location>
        <position position="138"/>
    </location>
</feature>
<reference evidence="8 11" key="1">
    <citation type="submission" date="2015-07" db="EMBL/GenBank/DDBJ databases">
        <title>Comparative genome sequencing reveals within-host evolution of Neisseria meningitidis during.</title>
        <authorList>
            <person name="Klughammer J."/>
            <person name="Dittrich M."/>
            <person name="Mueller T."/>
            <person name="Blom J."/>
            <person name="Goesmann A."/>
            <person name="Vogel U."/>
            <person name="Frosch M."/>
            <person name="Bock C."/>
            <person name="Schoen C."/>
        </authorList>
    </citation>
    <scope>NUCLEOTIDE SEQUENCE [LARGE SCALE GENOMIC DNA]</scope>
    <source>
        <strain evidence="8 11">DE8555</strain>
    </source>
</reference>
<dbReference type="GO" id="GO:0006189">
    <property type="term" value="P:'de novo' IMP biosynthetic process"/>
    <property type="evidence" value="ECO:0007669"/>
    <property type="project" value="UniProtKB-UniRule"/>
</dbReference>
<dbReference type="PANTHER" id="PTHR43369:SF2">
    <property type="entry name" value="PHOSPHORIBOSYLGLYCINAMIDE FORMYLTRANSFERASE"/>
    <property type="match status" value="1"/>
</dbReference>
<dbReference type="PROSITE" id="PS00373">
    <property type="entry name" value="GART"/>
    <property type="match status" value="1"/>
</dbReference>
<feature type="binding site" evidence="6">
    <location>
        <begin position="119"/>
        <end position="122"/>
    </location>
    <ligand>
        <name>(6R)-10-formyltetrahydrofolate</name>
        <dbReference type="ChEBI" id="CHEBI:195366"/>
    </ligand>
</feature>
<dbReference type="InterPro" id="IPR036477">
    <property type="entry name" value="Formyl_transf_N_sf"/>
</dbReference>
<evidence type="ECO:0000313" key="8">
    <source>
        <dbReference type="EMBL" id="ANW92045.1"/>
    </source>
</evidence>
<evidence type="ECO:0000259" key="7">
    <source>
        <dbReference type="Pfam" id="PF00551"/>
    </source>
</evidence>
<dbReference type="PIRSF" id="PIRSF036480">
    <property type="entry name" value="FormyFH4_hydr"/>
    <property type="match status" value="1"/>
</dbReference>
<evidence type="ECO:0000256" key="4">
    <source>
        <dbReference type="ARBA" id="ARBA00038440"/>
    </source>
</evidence>
<dbReference type="SUPFAM" id="SSF53328">
    <property type="entry name" value="Formyltransferase"/>
    <property type="match status" value="1"/>
</dbReference>
<dbReference type="HAMAP" id="MF_01930">
    <property type="entry name" value="PurN"/>
    <property type="match status" value="1"/>
</dbReference>
<dbReference type="EC" id="2.1.2.2" evidence="6"/>
<evidence type="ECO:0000256" key="2">
    <source>
        <dbReference type="ARBA" id="ARBA00022679"/>
    </source>
</evidence>
<evidence type="ECO:0000313" key="9">
    <source>
        <dbReference type="EMBL" id="CWU22355.1"/>
    </source>
</evidence>
<name>A0AAD2KNY1_NEIME</name>
<dbReference type="Proteomes" id="UP000092966">
    <property type="component" value="Chromosome"/>
</dbReference>
<dbReference type="Pfam" id="PF00551">
    <property type="entry name" value="Formyl_trans_N"/>
    <property type="match status" value="1"/>
</dbReference>
<dbReference type="AlphaFoldDB" id="A0AAD2KNY1"/>
<dbReference type="GO" id="GO:0005829">
    <property type="term" value="C:cytosol"/>
    <property type="evidence" value="ECO:0007669"/>
    <property type="project" value="TreeGrafter"/>
</dbReference>
<keyword evidence="2 6" id="KW-0808">Transferase</keyword>
<sequence>MPETGFRAFLRQMPSETTKQRFRRHPFQKRTIMKNIVILISGRGSNMQAIVNAAIPNVRIAAVLSNSETAAGLQWAAERGIPTDSLHHKNFESRLAFDTAMMEKIDAYQPDLVVLAGFMRILTPEFCAHYEGRLMNIHPSILPSFTGLHTHERALEAGCRVAGCTIHFVTAELDCGPIVSQGVVPILDGDTADDVAARVLAVEHKLYPKAVADFAAGRLIIEGNRVRNSENADAARFLTA</sequence>
<feature type="binding site" evidence="6">
    <location>
        <position position="136"/>
    </location>
    <ligand>
        <name>(6R)-10-formyltetrahydrofolate</name>
        <dbReference type="ChEBI" id="CHEBI:195366"/>
    </ligand>
</feature>